<name>A0A0A8ZN77_ARUDO</name>
<organism evidence="1">
    <name type="scientific">Arundo donax</name>
    <name type="common">Giant reed</name>
    <name type="synonym">Donax arundinaceus</name>
    <dbReference type="NCBI Taxonomy" id="35708"/>
    <lineage>
        <taxon>Eukaryota</taxon>
        <taxon>Viridiplantae</taxon>
        <taxon>Streptophyta</taxon>
        <taxon>Embryophyta</taxon>
        <taxon>Tracheophyta</taxon>
        <taxon>Spermatophyta</taxon>
        <taxon>Magnoliopsida</taxon>
        <taxon>Liliopsida</taxon>
        <taxon>Poales</taxon>
        <taxon>Poaceae</taxon>
        <taxon>PACMAD clade</taxon>
        <taxon>Arundinoideae</taxon>
        <taxon>Arundineae</taxon>
        <taxon>Arundo</taxon>
    </lineage>
</organism>
<accession>A0A0A8ZN77</accession>
<proteinExistence type="predicted"/>
<reference evidence="1" key="1">
    <citation type="submission" date="2014-09" db="EMBL/GenBank/DDBJ databases">
        <authorList>
            <person name="Magalhaes I.L.F."/>
            <person name="Oliveira U."/>
            <person name="Santos F.R."/>
            <person name="Vidigal T.H.D.A."/>
            <person name="Brescovit A.D."/>
            <person name="Santos A.J."/>
        </authorList>
    </citation>
    <scope>NUCLEOTIDE SEQUENCE</scope>
    <source>
        <tissue evidence="1">Shoot tissue taken approximately 20 cm above the soil surface</tissue>
    </source>
</reference>
<protein>
    <submittedName>
        <fullName evidence="1">Uncharacterized protein</fullName>
    </submittedName>
</protein>
<evidence type="ECO:0000313" key="1">
    <source>
        <dbReference type="EMBL" id="JAD40261.1"/>
    </source>
</evidence>
<dbReference type="AlphaFoldDB" id="A0A0A8ZN77"/>
<reference evidence="1" key="2">
    <citation type="journal article" date="2015" name="Data Brief">
        <title>Shoot transcriptome of the giant reed, Arundo donax.</title>
        <authorList>
            <person name="Barrero R.A."/>
            <person name="Guerrero F.D."/>
            <person name="Moolhuijzen P."/>
            <person name="Goolsby J.A."/>
            <person name="Tidwell J."/>
            <person name="Bellgard S.E."/>
            <person name="Bellgard M.I."/>
        </authorList>
    </citation>
    <scope>NUCLEOTIDE SEQUENCE</scope>
    <source>
        <tissue evidence="1">Shoot tissue taken approximately 20 cm above the soil surface</tissue>
    </source>
</reference>
<sequence length="91" mass="10282">MAIMVGSEVFIIDSYALPLGSYDMILGVQCLGSLGPILWDFTKKTMCFVREDKRILWTGIDRPSETSLHAISPVSDDLMADLLDEFHHIFF</sequence>
<dbReference type="EMBL" id="GBRH01257634">
    <property type="protein sequence ID" value="JAD40261.1"/>
    <property type="molecule type" value="Transcribed_RNA"/>
</dbReference>